<name>Q5ICV2_9CLOS</name>
<evidence type="ECO:0000313" key="3">
    <source>
        <dbReference type="EMBL" id="AAW67736.1"/>
    </source>
</evidence>
<dbReference type="Proteomes" id="UP000201450">
    <property type="component" value="Genome"/>
</dbReference>
<evidence type="ECO:0000313" key="1">
    <source>
        <dbReference type="EMBL" id="AAV40967.1"/>
    </source>
</evidence>
<keyword evidence="5" id="KW-1185">Reference proteome</keyword>
<proteinExistence type="predicted"/>
<protein>
    <submittedName>
        <fullName evidence="1">p6</fullName>
    </submittedName>
</protein>
<reference evidence="2" key="2">
    <citation type="journal article" date="2006" name="Plant Pathol.">
        <title>Yellow vein-affected blackberries and the presence of a novel Crinivirus.</title>
        <authorList>
            <person name="Susaimuthu J."/>
            <person name="Tzanetakis I.E."/>
            <person name="Gergerich R.C."/>
            <person name="Martin R.R."/>
        </authorList>
    </citation>
    <scope>NUCLEOTIDE SEQUENCE</scope>
    <source>
        <strain evidence="2">Chickasaw-Arkansas A</strain>
        <strain evidence="3">Chickasaw-Arkansas B</strain>
        <strain evidence="4">Navaho-HCRL</strain>
    </source>
</reference>
<reference evidence="1 5" key="1">
    <citation type="journal article" date="2005" name="J. Virol. Methods">
        <title>The use of reverse transcriptase for efficient first- and second-strand cDNA synthesis from single- and double-stranded RNA templates.</title>
        <authorList>
            <person name="Tzanetakis I.E."/>
            <person name="Keller K.E."/>
            <person name="Martin R.R."/>
        </authorList>
    </citation>
    <scope>NUCLEOTIDE SEQUENCE [LARGE SCALE GENOMIC DNA]</scope>
</reference>
<evidence type="ECO:0000313" key="4">
    <source>
        <dbReference type="EMBL" id="AAW67739.1"/>
    </source>
</evidence>
<dbReference type="KEGG" id="vg:5076823"/>
<dbReference type="RefSeq" id="YP_227361.1">
    <property type="nucleotide sequence ID" value="NC_006963.2"/>
</dbReference>
<reference evidence="1 5" key="3">
    <citation type="journal article" date="2006" name="Virus Res.">
        <title>Nucleotide sequence of Blackberry yellow vein associated virus, a novel member of the Closteroviridae.</title>
        <authorList>
            <person name="Tzanetakis I.E."/>
            <person name="Susaimuthu J."/>
            <person name="Gergerich R.C."/>
            <person name="Martin R.R."/>
        </authorList>
    </citation>
    <scope>NUCLEOTIDE SEQUENCE [LARGE SCALE GENOMIC DNA]</scope>
</reference>
<dbReference type="EMBL" id="AY873918">
    <property type="protein sequence ID" value="AAW67733.1"/>
    <property type="molecule type" value="Genomic_RNA"/>
</dbReference>
<accession>Q5ICV2</accession>
<dbReference type="EMBL" id="AY873920">
    <property type="protein sequence ID" value="AAW67739.1"/>
    <property type="molecule type" value="Genomic_RNA"/>
</dbReference>
<evidence type="ECO:0000313" key="5">
    <source>
        <dbReference type="Proteomes" id="UP000201450"/>
    </source>
</evidence>
<organism evidence="1 5">
    <name type="scientific">Blackberry yellow vein-associated virus</name>
    <dbReference type="NCBI Taxonomy" id="404196"/>
    <lineage>
        <taxon>Viruses</taxon>
        <taxon>Riboviria</taxon>
        <taxon>Orthornavirae</taxon>
        <taxon>Kitrinoviricota</taxon>
        <taxon>Alsuviricetes</taxon>
        <taxon>Martellivirales</taxon>
        <taxon>Closteroviridae</taxon>
        <taxon>Crinivirus</taxon>
        <taxon>Crinivirus rubi</taxon>
    </lineage>
</organism>
<dbReference type="EMBL" id="AY873919">
    <property type="protein sequence ID" value="AAW67736.1"/>
    <property type="molecule type" value="Genomic_RNA"/>
</dbReference>
<reference evidence="1" key="4">
    <citation type="submission" date="2009-09" db="EMBL/GenBank/DDBJ databases">
        <authorList>
            <person name="Tzanetakis I.E."/>
        </authorList>
    </citation>
    <scope>NUCLEOTIDE SEQUENCE</scope>
</reference>
<evidence type="ECO:0000313" key="2">
    <source>
        <dbReference type="EMBL" id="AAW67733.1"/>
    </source>
</evidence>
<dbReference type="GeneID" id="5076823"/>
<sequence>MLVQFFFTNDIGVTIYYLSDNKNFEGEIFTVTSSDQSLLLDLLVVFPYLRERW</sequence>
<dbReference type="EMBL" id="AY776335">
    <property type="protein sequence ID" value="AAV40967.1"/>
    <property type="molecule type" value="Genomic_RNA"/>
</dbReference>